<dbReference type="eggNOG" id="ENOG5032B4I">
    <property type="taxonomic scope" value="Bacteria"/>
</dbReference>
<dbReference type="RefSeq" id="WP_038548083.1">
    <property type="nucleotide sequence ID" value="NZ_CP006842.1"/>
</dbReference>
<gene>
    <name evidence="1" type="ORF">CGLY_07365</name>
</gene>
<accession>X5DLD4</accession>
<dbReference type="OrthoDB" id="9927784at2"/>
<sequence>MTSTNKTATAPTDPGAMTVGELRRQLAERHGTALAQTDKLLADVTVDCVRQDVAQRMSRVAERLARNSSLLDRNAARLSTDENDPLAAVQRDVGALVDLFGVAEVLHGRTRRVRGE</sequence>
<dbReference type="STRING" id="1404245.CGLY_07365"/>
<dbReference type="EMBL" id="CP006842">
    <property type="protein sequence ID" value="AHW63918.1"/>
    <property type="molecule type" value="Genomic_DNA"/>
</dbReference>
<proteinExistence type="predicted"/>
<evidence type="ECO:0000313" key="2">
    <source>
        <dbReference type="Proteomes" id="UP000023703"/>
    </source>
</evidence>
<name>X5DLD4_9CORY</name>
<evidence type="ECO:0000313" key="1">
    <source>
        <dbReference type="EMBL" id="AHW63918.1"/>
    </source>
</evidence>
<organism evidence="1 2">
    <name type="scientific">Corynebacterium glyciniphilum AJ 3170</name>
    <dbReference type="NCBI Taxonomy" id="1404245"/>
    <lineage>
        <taxon>Bacteria</taxon>
        <taxon>Bacillati</taxon>
        <taxon>Actinomycetota</taxon>
        <taxon>Actinomycetes</taxon>
        <taxon>Mycobacteriales</taxon>
        <taxon>Corynebacteriaceae</taxon>
        <taxon>Corynebacterium</taxon>
    </lineage>
</organism>
<reference evidence="1 2" key="1">
    <citation type="journal article" date="2015" name="Int. J. Syst. Evol. Microbiol.">
        <title>Revisiting Corynebacterium glyciniphilum (ex Kubota et al., 1972) sp. nov., nom. rev., isolated from putrefied banana.</title>
        <authorList>
            <person name="Al-Dilaimi A."/>
            <person name="Bednarz H."/>
            <person name="Lomker A."/>
            <person name="Niehaus K."/>
            <person name="Kalinowski J."/>
            <person name="Ruckert C."/>
        </authorList>
    </citation>
    <scope>NUCLEOTIDE SEQUENCE [LARGE SCALE GENOMIC DNA]</scope>
    <source>
        <strain evidence="1">AJ 3170</strain>
    </source>
</reference>
<dbReference type="KEGG" id="cgy:CGLY_07365"/>
<dbReference type="AlphaFoldDB" id="X5DLD4"/>
<dbReference type="HOGENOM" id="CLU_2092688_0_0_11"/>
<protein>
    <submittedName>
        <fullName evidence="1">Uncharacterized protein</fullName>
    </submittedName>
</protein>
<keyword evidence="2" id="KW-1185">Reference proteome</keyword>
<dbReference type="Proteomes" id="UP000023703">
    <property type="component" value="Chromosome"/>
</dbReference>